<dbReference type="Proteomes" id="UP000319557">
    <property type="component" value="Chromosome"/>
</dbReference>
<evidence type="ECO:0000256" key="2">
    <source>
        <dbReference type="ARBA" id="ARBA00022803"/>
    </source>
</evidence>
<keyword evidence="7" id="KW-1185">Reference proteome</keyword>
<dbReference type="PANTHER" id="PTHR45641">
    <property type="entry name" value="TETRATRICOPEPTIDE REPEAT PROTEIN (AFU_ORTHOLOGUE AFUA_6G03870)"/>
    <property type="match status" value="1"/>
</dbReference>
<dbReference type="SMART" id="SM00028">
    <property type="entry name" value="TPR"/>
    <property type="match status" value="6"/>
</dbReference>
<dbReference type="EMBL" id="CP036261">
    <property type="protein sequence ID" value="QDS91229.1"/>
    <property type="molecule type" value="Genomic_DNA"/>
</dbReference>
<name>A0A517M8N3_9BACT</name>
<keyword evidence="5" id="KW-0472">Membrane</keyword>
<accession>A0A517M8N3</accession>
<evidence type="ECO:0000256" key="3">
    <source>
        <dbReference type="SAM" id="Coils"/>
    </source>
</evidence>
<keyword evidence="5" id="KW-0812">Transmembrane</keyword>
<evidence type="ECO:0000313" key="7">
    <source>
        <dbReference type="Proteomes" id="UP000319557"/>
    </source>
</evidence>
<sequence>MIRQPIFAILLTVLSQVVTGTLCQTCHADEREAANEILILADRARIEKRFEEAETNALQALNAAEQLAESGKLIADANNMLGLIDIDQDQPAEAMAHFQSALDALEAAKEALDPSVYLPNRDTMLTNLGIAAYRSNKLEVALEALKTQLALRIEDIGANDARLIPTLNSLVTVNSELKQFDDVIANLEQILAIQKVVAGPESAEVAAGTDKLATQLETHRGPAAALPYRQESLRLIESALGPIHLEVINSRYRLAITLESEEKYEEALIENTLAIEAAEKLMGPDSNGYQNLLTHQLVLLEHLEKPDAIQAMQQRIDRIASISKWNEKLAENGEAARADKLDEAMQRLDELQKDAAAFGEVSSPMASIKFHEAALLGISDRPQEAAEAIREGIAIEQQMLSENHPDLAKSWMLLARYQQASEQPAAAVESYRAGLDSNEKSGFPDQILKQELLYSLGIAETERGQSLESMQALDKCYSLRRELELPYDVRDADIGNRFGVYHANVSGPAKALTFLNRAREILLEVAPEHALLTTVNANIAMMNEAIANPAPTEESSGATPDVAAMPPAEPTPPALPSATSDAMLDESASGNASASGRDWFWLVIFCIVAANYAEKRGYSLFLWVFLTLTTSIIVALSVLAILPNRKLQKRRNKELRQLEKLLATTTAVASPATPGAVALDVSIGDQVTQN</sequence>
<dbReference type="KEGG" id="ruv:EC9_54530"/>
<protein>
    <recommendedName>
        <fullName evidence="8">Tetratricopeptide repeat protein</fullName>
    </recommendedName>
</protein>
<feature type="region of interest" description="Disordered" evidence="4">
    <location>
        <begin position="550"/>
        <end position="582"/>
    </location>
</feature>
<dbReference type="SUPFAM" id="SSF48452">
    <property type="entry name" value="TPR-like"/>
    <property type="match status" value="3"/>
</dbReference>
<dbReference type="Gene3D" id="1.25.40.10">
    <property type="entry name" value="Tetratricopeptide repeat domain"/>
    <property type="match status" value="3"/>
</dbReference>
<keyword evidence="5" id="KW-1133">Transmembrane helix</keyword>
<evidence type="ECO:0000256" key="5">
    <source>
        <dbReference type="SAM" id="Phobius"/>
    </source>
</evidence>
<keyword evidence="2" id="KW-0802">TPR repeat</keyword>
<evidence type="ECO:0000313" key="6">
    <source>
        <dbReference type="EMBL" id="QDS91229.1"/>
    </source>
</evidence>
<reference evidence="6 7" key="1">
    <citation type="submission" date="2019-02" db="EMBL/GenBank/DDBJ databases">
        <title>Deep-cultivation of Planctomycetes and their phenomic and genomic characterization uncovers novel biology.</title>
        <authorList>
            <person name="Wiegand S."/>
            <person name="Jogler M."/>
            <person name="Boedeker C."/>
            <person name="Pinto D."/>
            <person name="Vollmers J."/>
            <person name="Rivas-Marin E."/>
            <person name="Kohn T."/>
            <person name="Peeters S.H."/>
            <person name="Heuer A."/>
            <person name="Rast P."/>
            <person name="Oberbeckmann S."/>
            <person name="Bunk B."/>
            <person name="Jeske O."/>
            <person name="Meyerdierks A."/>
            <person name="Storesund J.E."/>
            <person name="Kallscheuer N."/>
            <person name="Luecker S."/>
            <person name="Lage O.M."/>
            <person name="Pohl T."/>
            <person name="Merkel B.J."/>
            <person name="Hornburger P."/>
            <person name="Mueller R.-W."/>
            <person name="Bruemmer F."/>
            <person name="Labrenz M."/>
            <person name="Spormann A.M."/>
            <person name="Op den Camp H."/>
            <person name="Overmann J."/>
            <person name="Amann R."/>
            <person name="Jetten M.S.M."/>
            <person name="Mascher T."/>
            <person name="Medema M.H."/>
            <person name="Devos D.P."/>
            <person name="Kaster A.-K."/>
            <person name="Ovreas L."/>
            <person name="Rohde M."/>
            <person name="Galperin M.Y."/>
            <person name="Jogler C."/>
        </authorList>
    </citation>
    <scope>NUCLEOTIDE SEQUENCE [LARGE SCALE GENOMIC DNA]</scope>
    <source>
        <strain evidence="6 7">EC9</strain>
    </source>
</reference>
<keyword evidence="3" id="KW-0175">Coiled coil</keyword>
<dbReference type="InterPro" id="IPR011990">
    <property type="entry name" value="TPR-like_helical_dom_sf"/>
</dbReference>
<feature type="transmembrane region" description="Helical" evidence="5">
    <location>
        <begin position="620"/>
        <end position="642"/>
    </location>
</feature>
<evidence type="ECO:0000256" key="1">
    <source>
        <dbReference type="ARBA" id="ARBA00022737"/>
    </source>
</evidence>
<feature type="coiled-coil region" evidence="3">
    <location>
        <begin position="334"/>
        <end position="361"/>
    </location>
</feature>
<feature type="coiled-coil region" evidence="3">
    <location>
        <begin position="43"/>
        <end position="70"/>
    </location>
</feature>
<dbReference type="InterPro" id="IPR019734">
    <property type="entry name" value="TPR_rpt"/>
</dbReference>
<gene>
    <name evidence="6" type="ORF">EC9_54530</name>
</gene>
<dbReference type="AlphaFoldDB" id="A0A517M8N3"/>
<keyword evidence="1" id="KW-0677">Repeat</keyword>
<evidence type="ECO:0008006" key="8">
    <source>
        <dbReference type="Google" id="ProtNLM"/>
    </source>
</evidence>
<evidence type="ECO:0000256" key="4">
    <source>
        <dbReference type="SAM" id="MobiDB-lite"/>
    </source>
</evidence>
<organism evidence="6 7">
    <name type="scientific">Rosistilla ulvae</name>
    <dbReference type="NCBI Taxonomy" id="1930277"/>
    <lineage>
        <taxon>Bacteria</taxon>
        <taxon>Pseudomonadati</taxon>
        <taxon>Planctomycetota</taxon>
        <taxon>Planctomycetia</taxon>
        <taxon>Pirellulales</taxon>
        <taxon>Pirellulaceae</taxon>
        <taxon>Rosistilla</taxon>
    </lineage>
</organism>
<proteinExistence type="predicted"/>